<dbReference type="InterPro" id="IPR016024">
    <property type="entry name" value="ARM-type_fold"/>
</dbReference>
<dbReference type="PANTHER" id="PTHR21704">
    <property type="entry name" value="NIPPED-B-LIKE PROTEIN DELANGIN SCC2-RELATED"/>
    <property type="match status" value="1"/>
</dbReference>
<proteinExistence type="inferred from homology"/>
<dbReference type="GO" id="GO:0003682">
    <property type="term" value="F:chromatin binding"/>
    <property type="evidence" value="ECO:0007669"/>
    <property type="project" value="TreeGrafter"/>
</dbReference>
<dbReference type="PANTHER" id="PTHR21704:SF18">
    <property type="entry name" value="NIPPED-B-LIKE PROTEIN"/>
    <property type="match status" value="1"/>
</dbReference>
<evidence type="ECO:0000256" key="2">
    <source>
        <dbReference type="SAM" id="MobiDB-lite"/>
    </source>
</evidence>
<feature type="compositionally biased region" description="Basic and acidic residues" evidence="2">
    <location>
        <begin position="193"/>
        <end position="218"/>
    </location>
</feature>
<comment type="similarity">
    <text evidence="1">Belongs to the SCC2/Nipped-B family.</text>
</comment>
<organism evidence="4">
    <name type="scientific">Blastobotrys adeninivorans</name>
    <name type="common">Yeast</name>
    <name type="synonym">Arxula adeninivorans</name>
    <dbReference type="NCBI Taxonomy" id="409370"/>
    <lineage>
        <taxon>Eukaryota</taxon>
        <taxon>Fungi</taxon>
        <taxon>Dikarya</taxon>
        <taxon>Ascomycota</taxon>
        <taxon>Saccharomycotina</taxon>
        <taxon>Dipodascomycetes</taxon>
        <taxon>Dipodascales</taxon>
        <taxon>Trichomonascaceae</taxon>
        <taxon>Blastobotrys</taxon>
    </lineage>
</organism>
<dbReference type="GO" id="GO:1990414">
    <property type="term" value="P:replication-born double-strand break repair via sister chromatid exchange"/>
    <property type="evidence" value="ECO:0007669"/>
    <property type="project" value="TreeGrafter"/>
</dbReference>
<feature type="domain" description="Sister chromatid cohesion C-terminal" evidence="3">
    <location>
        <begin position="1272"/>
        <end position="1455"/>
    </location>
</feature>
<keyword evidence="1" id="KW-0677">Repeat</keyword>
<dbReference type="GO" id="GO:0010468">
    <property type="term" value="P:regulation of gene expression"/>
    <property type="evidence" value="ECO:0007669"/>
    <property type="project" value="InterPro"/>
</dbReference>
<feature type="region of interest" description="Disordered" evidence="2">
    <location>
        <begin position="142"/>
        <end position="218"/>
    </location>
</feature>
<dbReference type="GO" id="GO:0090694">
    <property type="term" value="C:Scc2-Scc4 cohesin loading complex"/>
    <property type="evidence" value="ECO:0007669"/>
    <property type="project" value="TreeGrafter"/>
</dbReference>
<dbReference type="SUPFAM" id="SSF48371">
    <property type="entry name" value="ARM repeat"/>
    <property type="match status" value="2"/>
</dbReference>
<dbReference type="InterPro" id="IPR011989">
    <property type="entry name" value="ARM-like"/>
</dbReference>
<evidence type="ECO:0000256" key="1">
    <source>
        <dbReference type="RuleBase" id="RU364107"/>
    </source>
</evidence>
<evidence type="ECO:0000259" key="3">
    <source>
        <dbReference type="Pfam" id="PF12830"/>
    </source>
</evidence>
<dbReference type="GO" id="GO:0034087">
    <property type="term" value="P:establishment of mitotic sister chromatid cohesion"/>
    <property type="evidence" value="ECO:0007669"/>
    <property type="project" value="TreeGrafter"/>
</dbReference>
<feature type="compositionally biased region" description="Polar residues" evidence="2">
    <location>
        <begin position="166"/>
        <end position="182"/>
    </location>
</feature>
<dbReference type="Pfam" id="PF12830">
    <property type="entry name" value="Nipped-B_C"/>
    <property type="match status" value="1"/>
</dbReference>
<name>A0A060T857_BLAAD</name>
<dbReference type="GO" id="GO:0071169">
    <property type="term" value="P:establishment of protein localization to chromatin"/>
    <property type="evidence" value="ECO:0007669"/>
    <property type="project" value="TreeGrafter"/>
</dbReference>
<dbReference type="GO" id="GO:0061775">
    <property type="term" value="F:cohesin loader activity"/>
    <property type="evidence" value="ECO:0007669"/>
    <property type="project" value="InterPro"/>
</dbReference>
<dbReference type="GO" id="GO:0140588">
    <property type="term" value="P:chromatin looping"/>
    <property type="evidence" value="ECO:0007669"/>
    <property type="project" value="InterPro"/>
</dbReference>
<dbReference type="Gene3D" id="1.25.10.10">
    <property type="entry name" value="Leucine-rich Repeat Variant"/>
    <property type="match status" value="1"/>
</dbReference>
<gene>
    <name evidence="4" type="ORF">GNLVRS02_ARAD1D08206g</name>
</gene>
<accession>A0A060T857</accession>
<dbReference type="InterPro" id="IPR033031">
    <property type="entry name" value="Scc2/Nipped-B"/>
</dbReference>
<reference evidence="4" key="2">
    <citation type="submission" date="2014-06" db="EMBL/GenBank/DDBJ databases">
        <title>The complete genome of Blastobotrys (Arxula) adeninivorans LS3 - a yeast of biotechnological interest.</title>
        <authorList>
            <person name="Kunze G."/>
            <person name="Gaillardin C."/>
            <person name="Czernicka M."/>
            <person name="Durrens P."/>
            <person name="Martin T."/>
            <person name="Boer E."/>
            <person name="Gabaldon T."/>
            <person name="Cruz J."/>
            <person name="Talla E."/>
            <person name="Marck C."/>
            <person name="Goffeau A."/>
            <person name="Barbe V."/>
            <person name="Baret P."/>
            <person name="Baronian K."/>
            <person name="Beier S."/>
            <person name="Bleykasten C."/>
            <person name="Bode R."/>
            <person name="Casaregola S."/>
            <person name="Despons L."/>
            <person name="Fairhead C."/>
            <person name="Giersberg M."/>
            <person name="Gierski P."/>
            <person name="Hahnel U."/>
            <person name="Hartmann A."/>
            <person name="Jankowska D."/>
            <person name="Jubin C."/>
            <person name="Jung P."/>
            <person name="Lafontaine I."/>
            <person name="Leh-Louis V."/>
            <person name="Lemaire M."/>
            <person name="Marcet-Houben M."/>
            <person name="Mascher M."/>
            <person name="Morel G."/>
            <person name="Richard G.-F."/>
            <person name="Riechen J."/>
            <person name="Sacerdot C."/>
            <person name="Sarkar A."/>
            <person name="Savel G."/>
            <person name="Schacherer J."/>
            <person name="Sherman D."/>
            <person name="Straub M.-L."/>
            <person name="Stein N."/>
            <person name="Thierry A."/>
            <person name="Trautwein-Schult A."/>
            <person name="Westhof E."/>
            <person name="Worch S."/>
            <person name="Dujon B."/>
            <person name="Souciet J.-L."/>
            <person name="Wincker P."/>
            <person name="Scholz U."/>
            <person name="Neuveglise N."/>
        </authorList>
    </citation>
    <scope>NUCLEOTIDE SEQUENCE</scope>
    <source>
        <strain evidence="4">LS3</strain>
    </source>
</reference>
<sequence length="1585" mass="176468">MADEFVDKVTQSKKEALKRTPLTSLVPLEAVVDQIPVPQVSLLQEDPGTLSPEEYQILNNLGLPQNHQFSQGLIDDLASTINSNPVKLSFPPHRIPGQTPANSHSSVNGLSNPLFQSLYQRLNAPYSGKFLDSQSCIMHSNYMNSNPVSDSSVPPPPSKAPGSQPKTQSELQSPKRSPSGSPATKRPAPNDQPEAKRVHTDINTNEEPRAPVKSLQESRSRQIELLTDYLEELVIAAGQVDGSELPPAGPLVRGYSSDEPLLSVPALRRLRSMLDVLDGHCLTVNDDLVETVRTVQNLFMRSFSAGTKVIDQDLAGQVEQYLSGSLKDHESIGAALRITDNAVLAARVTFMLYGVLSEDSSSLRSEELMSLLVNYITQLITSLLLPLMTKSYPNSGAAAKALNFAPVIQGTASILEMFTSLLTPTEANEYVFNRLEFLCTKIIFFTRPDNHDTLFSMSDIESLRIGAYSVICRLFEHSKERPSFLSELLSNLSQLVPAKKSSRQFRISGTKSIHIISALIMQFIQIGGSAPLVRIDDADARSLADEATDHSTKIASQFVQTFVSHLRDNNLQYRGLFELIVEDLVNVLGLPEWPASEQLLGSIVTWFKHLIEDPNPSIKVNSKFVTTALDSLVIIAKGVSAFKLDNYVDLADDGVSAVDVRHYSSYLGTLYTAITAKANSNTLLLHTGDYHCVRFIHELLLAASKKEELSAEVDATLNTIKSSTYEQGILQNHLAYQQYFQYAPLQRYFEATIQCVCSTIEDRKSSVKSKAIKMLYDLIEIQSSIFVNAQVRASLERSLLDPFVRVREATIQIVGKYALTSETAAKTYYKILCDRANDAGTLVRKRAVGFFKDIYSLTNDVEIRREVILSLLWRLDDEEETISELAMSELLSIFFGNWPSECFGDATSIQVQNARNQVVLPLSGVLTQIFSAYGSNSAKREKLRSRFVEFLRLALDPEKKEAPKHRQCALIMADVLITRTMEDVSVDEQEDYLEILSLLARADGSLIHLNALKLLRRFLNEAVQEGKKHRLYTLVVFRHALFANKIQDTKFLGDVGNDMKKKLTVLSAIEIQEAVPCIWMTAMGTNGEQACARILLSCISKLFSGPTSADSMSPQQEKSTRRLLHLVGTCSRYFEVDKYLDQFAKLQPKTPVDTVAKLVIAKELVFSPPQLPQSVRRAAIKAIGDTCIGNPRLFRLTPVVDLYTGVLDSDNYETSEVVMATLMEYFEQEEIRTEQEILKAKEHKAKKRASKEGGPVDLGSSYTNENAIVNTEVAQRYSPYVRKIALSTEESPALTATRFLEMVTRQGTSYPQTNVATIIALETSDKNDIALLAKGTHAKLHSKHESVVSNYYVEGLRLAAEQRKRRVGDRFAQDVGKLDNFFEVIKVSKGSSKAASAKKVIVSIVNSMKLDAMRATVDKVQSHLTYIVFLVRGLSSLNISESDELGELINGIEQVVSGPGIVVDQYYNELLENAEAQDDREQWCIAGLLCLCFHLIHDLGQFLRRAYSMQNRAQGVNFQPKLTSDEYTAMSLDGYDIFGDYLDVQVNKRRCEIFSSVLERVVTEDQTEDVEDSQIDNVTLSQPLL</sequence>
<keyword evidence="1" id="KW-0539">Nucleus</keyword>
<dbReference type="EMBL" id="HG937694">
    <property type="protein sequence ID" value="CDP37295.1"/>
    <property type="molecule type" value="Genomic_DNA"/>
</dbReference>
<comment type="subcellular location">
    <subcellularLocation>
        <location evidence="1">Nucleus</location>
    </subcellularLocation>
</comment>
<dbReference type="PhylomeDB" id="A0A060T857"/>
<dbReference type="InterPro" id="IPR024986">
    <property type="entry name" value="Nipped-B_C"/>
</dbReference>
<reference evidence="4" key="1">
    <citation type="submission" date="2014-02" db="EMBL/GenBank/DDBJ databases">
        <authorList>
            <person name="Genoscope - CEA"/>
        </authorList>
    </citation>
    <scope>NUCLEOTIDE SEQUENCE</scope>
    <source>
        <strain evidence="4">LS3</strain>
    </source>
</reference>
<evidence type="ECO:0000313" key="4">
    <source>
        <dbReference type="EMBL" id="CDP37295.1"/>
    </source>
</evidence>
<protein>
    <recommendedName>
        <fullName evidence="1">Sister chromatid cohesion protein</fullName>
    </recommendedName>
</protein>
<keyword evidence="1" id="KW-0131">Cell cycle</keyword>